<dbReference type="AlphaFoldDB" id="A0A7W9DNM6"/>
<keyword evidence="1" id="KW-0812">Transmembrane</keyword>
<dbReference type="EMBL" id="JACHBR010000001">
    <property type="protein sequence ID" value="MBB5625611.1"/>
    <property type="molecule type" value="Genomic_DNA"/>
</dbReference>
<reference evidence="2 3" key="1">
    <citation type="submission" date="2020-08" db="EMBL/GenBank/DDBJ databases">
        <title>Sequencing the genomes of 1000 actinobacteria strains.</title>
        <authorList>
            <person name="Klenk H.-P."/>
        </authorList>
    </citation>
    <scope>NUCLEOTIDE SEQUENCE [LARGE SCALE GENOMIC DNA]</scope>
    <source>
        <strain evidence="2 3">DSM 45790</strain>
    </source>
</reference>
<sequence>MMDGTAKAVARAIAGPVLLCAIVIGLFAMHGIQPTPGPVRMPGVLTLHDGGTMTSGREMAVVGAHSPTKAGARDGQMPGHGGHGGGEVCLALLLAGLLVFFVGGALGACLSVQAAVGGGVVPRAGPRVLPRGPTLARLCVLRR</sequence>
<gene>
    <name evidence="2" type="ORF">BJ981_001310</name>
</gene>
<comment type="caution">
    <text evidence="2">The sequence shown here is derived from an EMBL/GenBank/DDBJ whole genome shotgun (WGS) entry which is preliminary data.</text>
</comment>
<proteinExistence type="predicted"/>
<name>A0A7W9DNM6_9ACTN</name>
<keyword evidence="1" id="KW-1133">Transmembrane helix</keyword>
<dbReference type="RefSeq" id="WP_204070338.1">
    <property type="nucleotide sequence ID" value="NZ_BOOS01000024.1"/>
</dbReference>
<feature type="transmembrane region" description="Helical" evidence="1">
    <location>
        <begin position="90"/>
        <end position="121"/>
    </location>
</feature>
<dbReference type="Proteomes" id="UP000588112">
    <property type="component" value="Unassembled WGS sequence"/>
</dbReference>
<keyword evidence="1" id="KW-0472">Membrane</keyword>
<dbReference type="InterPro" id="IPR046151">
    <property type="entry name" value="DUF6153"/>
</dbReference>
<evidence type="ECO:0000256" key="1">
    <source>
        <dbReference type="SAM" id="Phobius"/>
    </source>
</evidence>
<evidence type="ECO:0000313" key="2">
    <source>
        <dbReference type="EMBL" id="MBB5625611.1"/>
    </source>
</evidence>
<evidence type="ECO:0000313" key="3">
    <source>
        <dbReference type="Proteomes" id="UP000588112"/>
    </source>
</evidence>
<feature type="transmembrane region" description="Helical" evidence="1">
    <location>
        <begin position="12"/>
        <end position="32"/>
    </location>
</feature>
<protein>
    <submittedName>
        <fullName evidence="2">Uncharacterized protein</fullName>
    </submittedName>
</protein>
<keyword evidence="3" id="KW-1185">Reference proteome</keyword>
<accession>A0A7W9DNM6</accession>
<dbReference type="Pfam" id="PF19650">
    <property type="entry name" value="DUF6153"/>
    <property type="match status" value="1"/>
</dbReference>
<organism evidence="2 3">
    <name type="scientific">Sphaerisporangium krabiense</name>
    <dbReference type="NCBI Taxonomy" id="763782"/>
    <lineage>
        <taxon>Bacteria</taxon>
        <taxon>Bacillati</taxon>
        <taxon>Actinomycetota</taxon>
        <taxon>Actinomycetes</taxon>
        <taxon>Streptosporangiales</taxon>
        <taxon>Streptosporangiaceae</taxon>
        <taxon>Sphaerisporangium</taxon>
    </lineage>
</organism>